<dbReference type="SUPFAM" id="SSF53448">
    <property type="entry name" value="Nucleotide-diphospho-sugar transferases"/>
    <property type="match status" value="1"/>
</dbReference>
<evidence type="ECO:0008006" key="3">
    <source>
        <dbReference type="Google" id="ProtNLM"/>
    </source>
</evidence>
<gene>
    <name evidence="1" type="ORF">AM506_20485</name>
</gene>
<dbReference type="Gene3D" id="3.90.550.10">
    <property type="entry name" value="Spore Coat Polysaccharide Biosynthesis Protein SpsA, Chain A"/>
    <property type="match status" value="1"/>
</dbReference>
<comment type="caution">
    <text evidence="1">The sequence shown here is derived from an EMBL/GenBank/DDBJ whole genome shotgun (WGS) entry which is preliminary data.</text>
</comment>
<accession>A0A0P6WAM2</accession>
<dbReference type="Proteomes" id="UP000050398">
    <property type="component" value="Unassembled WGS sequence"/>
</dbReference>
<reference evidence="1 2" key="1">
    <citation type="submission" date="2015-08" db="EMBL/GenBank/DDBJ databases">
        <title>Draft Genome Sequence of Bacillus vietnamensis UCD-SED5.</title>
        <authorList>
            <person name="Lee R.D."/>
            <person name="Jospin G."/>
            <person name="Lang J.M."/>
            <person name="Coil D.A."/>
            <person name="Eisen J.A."/>
        </authorList>
    </citation>
    <scope>NUCLEOTIDE SEQUENCE [LARGE SCALE GENOMIC DNA]</scope>
    <source>
        <strain evidence="1 2">UCD-SED5</strain>
    </source>
</reference>
<sequence length="258" mass="31151">MFFLDCDDYIEQDTIDIINKCISTNNQYDMILGSFNYVRKYSIDYIENRYYSTEGVSLVPEYGLWKVKILMGSFVVKRAVVINNKISFNENTLYGEDVEFINYCLINSKEVKVIPNPFFNYNIHEESAIGKVNFRRFDSFEARSRTLNYIRERHPEKHNIEQLYTQILLPEAIIENIILLCRNGKNLYKIKKFLLQKNYYSILQSAEDSEFTPDYLKIKIRKFLKNERLMWVEYFIIDLYYKFRENLGLFKRRIFGWK</sequence>
<dbReference type="AlphaFoldDB" id="A0A0P6WAM2"/>
<dbReference type="InterPro" id="IPR029044">
    <property type="entry name" value="Nucleotide-diphossugar_trans"/>
</dbReference>
<dbReference type="PATRIC" id="fig|218284.4.peg.2627"/>
<evidence type="ECO:0000313" key="1">
    <source>
        <dbReference type="EMBL" id="KPL57780.1"/>
    </source>
</evidence>
<protein>
    <recommendedName>
        <fullName evidence="3">Glycosyltransferase</fullName>
    </recommendedName>
</protein>
<dbReference type="EMBL" id="LIXZ01000027">
    <property type="protein sequence ID" value="KPL57780.1"/>
    <property type="molecule type" value="Genomic_DNA"/>
</dbReference>
<name>A0A0P6WAM2_9BACI</name>
<organism evidence="1 2">
    <name type="scientific">Rossellomorea vietnamensis</name>
    <dbReference type="NCBI Taxonomy" id="218284"/>
    <lineage>
        <taxon>Bacteria</taxon>
        <taxon>Bacillati</taxon>
        <taxon>Bacillota</taxon>
        <taxon>Bacilli</taxon>
        <taxon>Bacillales</taxon>
        <taxon>Bacillaceae</taxon>
        <taxon>Rossellomorea</taxon>
    </lineage>
</organism>
<proteinExistence type="predicted"/>
<evidence type="ECO:0000313" key="2">
    <source>
        <dbReference type="Proteomes" id="UP000050398"/>
    </source>
</evidence>